<dbReference type="SUPFAM" id="SSF49899">
    <property type="entry name" value="Concanavalin A-like lectins/glucanases"/>
    <property type="match status" value="1"/>
</dbReference>
<keyword evidence="8" id="KW-0134">Cell wall</keyword>
<dbReference type="GO" id="GO:0042546">
    <property type="term" value="P:cell wall biogenesis"/>
    <property type="evidence" value="ECO:0007669"/>
    <property type="project" value="InterPro"/>
</dbReference>
<dbReference type="GO" id="GO:0048046">
    <property type="term" value="C:apoplast"/>
    <property type="evidence" value="ECO:0007669"/>
    <property type="project" value="UniProtKB-SubCell"/>
</dbReference>
<dbReference type="Proteomes" id="UP000734854">
    <property type="component" value="Unassembled WGS sequence"/>
</dbReference>
<dbReference type="PIRSF" id="PIRSF005604">
    <property type="entry name" value="XET"/>
    <property type="match status" value="1"/>
</dbReference>
<dbReference type="GO" id="GO:0004553">
    <property type="term" value="F:hydrolase activity, hydrolyzing O-glycosyl compounds"/>
    <property type="evidence" value="ECO:0007669"/>
    <property type="project" value="InterPro"/>
</dbReference>
<dbReference type="AlphaFoldDB" id="A0A8J5GIT9"/>
<evidence type="ECO:0000256" key="8">
    <source>
        <dbReference type="RuleBase" id="RU361120"/>
    </source>
</evidence>
<keyword evidence="5 8" id="KW-0326">Glycosidase</keyword>
<evidence type="ECO:0000256" key="1">
    <source>
        <dbReference type="ARBA" id="ARBA00022679"/>
    </source>
</evidence>
<comment type="function">
    <text evidence="8">Catalyzes xyloglucan endohydrolysis (XEH) and/or endotransglycosylation (XET). Cleaves and religates xyloglucan polymers, an essential constituent of the primary cell wall, and thereby participates in cell wall construction of growing tissues.</text>
</comment>
<dbReference type="InterPro" id="IPR000757">
    <property type="entry name" value="Beta-glucanase-like"/>
</dbReference>
<dbReference type="InterPro" id="IPR008263">
    <property type="entry name" value="GH16_AS"/>
</dbReference>
<sequence length="291" mass="33586">MARLFALAMVLVLLVALDRGLVDADFYRDVDFVWGSQNSGIWNNGDSLALMLNNVSGCGMVTRNQYLFGSIEVQIKLVKGNSAGTVIAYYVLSSTGEKHDEIDFEFLGNETGQPYIIHTNIFVQGVGNREEQFYPWFDPSTDFHNYTIHWNPSQVVWFVDGIPIRVFRNYESQGIPFPDQQAMRAYSSIWVADDWATRGGLVKVDWSCAPFVAYYEYLRLRACPWYGPTSTGQCAETTPANWWTRPGFETLDYQQQGRMNWVRENYMIYDYCKDEKRFNGVLPHECHLPKY</sequence>
<organism evidence="10 11">
    <name type="scientific">Zingiber officinale</name>
    <name type="common">Ginger</name>
    <name type="synonym">Amomum zingiber</name>
    <dbReference type="NCBI Taxonomy" id="94328"/>
    <lineage>
        <taxon>Eukaryota</taxon>
        <taxon>Viridiplantae</taxon>
        <taxon>Streptophyta</taxon>
        <taxon>Embryophyta</taxon>
        <taxon>Tracheophyta</taxon>
        <taxon>Spermatophyta</taxon>
        <taxon>Magnoliopsida</taxon>
        <taxon>Liliopsida</taxon>
        <taxon>Zingiberales</taxon>
        <taxon>Zingiberaceae</taxon>
        <taxon>Zingiber</taxon>
    </lineage>
</organism>
<keyword evidence="4" id="KW-0325">Glycoprotein</keyword>
<keyword evidence="8" id="KW-0052">Apoplast</keyword>
<dbReference type="CDD" id="cd02176">
    <property type="entry name" value="GH16_XET"/>
    <property type="match status" value="1"/>
</dbReference>
<feature type="active site" description="Nucleophile" evidence="6">
    <location>
        <position position="101"/>
    </location>
</feature>
<proteinExistence type="inferred from homology"/>
<dbReference type="GO" id="GO:0010411">
    <property type="term" value="P:xyloglucan metabolic process"/>
    <property type="evidence" value="ECO:0007669"/>
    <property type="project" value="InterPro"/>
</dbReference>
<protein>
    <recommendedName>
        <fullName evidence="8">Xyloglucan endotransglucosylase/hydrolase</fullName>
        <ecNumber evidence="8">2.4.1.207</ecNumber>
    </recommendedName>
</protein>
<feature type="chain" id="PRO_5035341975" description="Xyloglucan endotransglucosylase/hydrolase" evidence="8">
    <location>
        <begin position="25"/>
        <end position="291"/>
    </location>
</feature>
<dbReference type="InterPro" id="IPR044791">
    <property type="entry name" value="Beta-glucanase/XTH"/>
</dbReference>
<keyword evidence="8" id="KW-0961">Cell wall biogenesis/degradation</keyword>
<feature type="signal peptide" evidence="8">
    <location>
        <begin position="1"/>
        <end position="24"/>
    </location>
</feature>
<feature type="domain" description="GH16" evidence="9">
    <location>
        <begin position="17"/>
        <end position="215"/>
    </location>
</feature>
<keyword evidence="2 8" id="KW-0378">Hydrolase</keyword>
<keyword evidence="8" id="KW-0964">Secreted</keyword>
<evidence type="ECO:0000256" key="4">
    <source>
        <dbReference type="ARBA" id="ARBA00023180"/>
    </source>
</evidence>
<keyword evidence="11" id="KW-1185">Reference proteome</keyword>
<dbReference type="InterPro" id="IPR016455">
    <property type="entry name" value="XTH"/>
</dbReference>
<feature type="active site" description="Proton donor" evidence="6">
    <location>
        <position position="105"/>
    </location>
</feature>
<dbReference type="InterPro" id="IPR010713">
    <property type="entry name" value="XET_C"/>
</dbReference>
<dbReference type="FunFam" id="2.60.120.200:FF:000025">
    <property type="entry name" value="Xyloglucan endotransglucosylase/hydrolase"/>
    <property type="match status" value="1"/>
</dbReference>
<keyword evidence="1 8" id="KW-0808">Transferase</keyword>
<reference evidence="10 11" key="1">
    <citation type="submission" date="2020-08" db="EMBL/GenBank/DDBJ databases">
        <title>Plant Genome Project.</title>
        <authorList>
            <person name="Zhang R.-G."/>
        </authorList>
    </citation>
    <scope>NUCLEOTIDE SEQUENCE [LARGE SCALE GENOMIC DNA]</scope>
    <source>
        <tissue evidence="10">Rhizome</tissue>
    </source>
</reference>
<dbReference type="Pfam" id="PF06955">
    <property type="entry name" value="XET_C"/>
    <property type="match status" value="1"/>
</dbReference>
<dbReference type="Pfam" id="PF00722">
    <property type="entry name" value="Glyco_hydro_16"/>
    <property type="match status" value="1"/>
</dbReference>
<dbReference type="EC" id="2.4.1.207" evidence="8"/>
<accession>A0A8J5GIT9</accession>
<evidence type="ECO:0000256" key="6">
    <source>
        <dbReference type="PIRSR" id="PIRSR005604-1"/>
    </source>
</evidence>
<dbReference type="EMBL" id="JACMSC010000009">
    <property type="protein sequence ID" value="KAG6508496.1"/>
    <property type="molecule type" value="Genomic_DNA"/>
</dbReference>
<keyword evidence="8" id="KW-0732">Signal</keyword>
<dbReference type="PROSITE" id="PS01034">
    <property type="entry name" value="GH16_1"/>
    <property type="match status" value="1"/>
</dbReference>
<dbReference type="PANTHER" id="PTHR31062">
    <property type="entry name" value="XYLOGLUCAN ENDOTRANSGLUCOSYLASE/HYDROLASE PROTEIN 8-RELATED"/>
    <property type="match status" value="1"/>
</dbReference>
<evidence type="ECO:0000313" key="10">
    <source>
        <dbReference type="EMBL" id="KAG6508496.1"/>
    </source>
</evidence>
<evidence type="ECO:0000256" key="2">
    <source>
        <dbReference type="ARBA" id="ARBA00022801"/>
    </source>
</evidence>
<dbReference type="InterPro" id="IPR013320">
    <property type="entry name" value="ConA-like_dom_sf"/>
</dbReference>
<dbReference type="Gene3D" id="2.60.120.200">
    <property type="match status" value="1"/>
</dbReference>
<evidence type="ECO:0000256" key="7">
    <source>
        <dbReference type="PIRSR" id="PIRSR005604-2"/>
    </source>
</evidence>
<comment type="PTM">
    <text evidence="8">Contains at least one intrachain disulfide bond essential for its enzymatic activity.</text>
</comment>
<evidence type="ECO:0000259" key="9">
    <source>
        <dbReference type="PROSITE" id="PS51762"/>
    </source>
</evidence>
<evidence type="ECO:0000313" key="11">
    <source>
        <dbReference type="Proteomes" id="UP000734854"/>
    </source>
</evidence>
<evidence type="ECO:0000256" key="3">
    <source>
        <dbReference type="ARBA" id="ARBA00023157"/>
    </source>
</evidence>
<feature type="glycosylation site" description="N-linked (GlcNAc...) asparagine" evidence="7">
    <location>
        <position position="109"/>
    </location>
</feature>
<dbReference type="PROSITE" id="PS51762">
    <property type="entry name" value="GH16_2"/>
    <property type="match status" value="1"/>
</dbReference>
<name>A0A8J5GIT9_ZINOF</name>
<dbReference type="GO" id="GO:0016762">
    <property type="term" value="F:xyloglucan:xyloglucosyl transferase activity"/>
    <property type="evidence" value="ECO:0007669"/>
    <property type="project" value="UniProtKB-EC"/>
</dbReference>
<dbReference type="GO" id="GO:0071555">
    <property type="term" value="P:cell wall organization"/>
    <property type="evidence" value="ECO:0007669"/>
    <property type="project" value="UniProtKB-KW"/>
</dbReference>
<comment type="caution">
    <text evidence="10">The sequence shown here is derived from an EMBL/GenBank/DDBJ whole genome shotgun (WGS) entry which is preliminary data.</text>
</comment>
<evidence type="ECO:0000256" key="5">
    <source>
        <dbReference type="ARBA" id="ARBA00023295"/>
    </source>
</evidence>
<comment type="subcellular location">
    <subcellularLocation>
        <location evidence="8">Secreted</location>
        <location evidence="8">Cell wall</location>
    </subcellularLocation>
    <subcellularLocation>
        <location evidence="8">Secreted</location>
        <location evidence="8">Extracellular space</location>
        <location evidence="8">Apoplast</location>
    </subcellularLocation>
</comment>
<comment type="similarity">
    <text evidence="8">Belongs to the glycosyl hydrolase 16 family.</text>
</comment>
<gene>
    <name evidence="10" type="ORF">ZIOFF_033870</name>
</gene>
<keyword evidence="3" id="KW-1015">Disulfide bond</keyword>